<organism evidence="2 3">
    <name type="scientific">Leifsonia kafniensis</name>
    <dbReference type="NCBI Taxonomy" id="475957"/>
    <lineage>
        <taxon>Bacteria</taxon>
        <taxon>Bacillati</taxon>
        <taxon>Actinomycetota</taxon>
        <taxon>Actinomycetes</taxon>
        <taxon>Micrococcales</taxon>
        <taxon>Microbacteriaceae</taxon>
        <taxon>Leifsonia</taxon>
    </lineage>
</organism>
<comment type="caution">
    <text evidence="2">The sequence shown here is derived from an EMBL/GenBank/DDBJ whole genome shotgun (WGS) entry which is preliminary data.</text>
</comment>
<dbReference type="Gene3D" id="3.40.630.30">
    <property type="match status" value="1"/>
</dbReference>
<keyword evidence="3" id="KW-1185">Reference proteome</keyword>
<evidence type="ECO:0000313" key="2">
    <source>
        <dbReference type="EMBL" id="GAA3866592.1"/>
    </source>
</evidence>
<dbReference type="InterPro" id="IPR000182">
    <property type="entry name" value="GNAT_dom"/>
</dbReference>
<dbReference type="PANTHER" id="PTHR42791">
    <property type="entry name" value="GNAT FAMILY ACETYLTRANSFERASE"/>
    <property type="match status" value="1"/>
</dbReference>
<dbReference type="Pfam" id="PF13673">
    <property type="entry name" value="Acetyltransf_10"/>
    <property type="match status" value="1"/>
</dbReference>
<dbReference type="InterPro" id="IPR052523">
    <property type="entry name" value="Trichothecene_AcTrans"/>
</dbReference>
<dbReference type="Proteomes" id="UP001501803">
    <property type="component" value="Unassembled WGS sequence"/>
</dbReference>
<dbReference type="PROSITE" id="PS51186">
    <property type="entry name" value="GNAT"/>
    <property type="match status" value="1"/>
</dbReference>
<evidence type="ECO:0000259" key="1">
    <source>
        <dbReference type="PROSITE" id="PS51186"/>
    </source>
</evidence>
<proteinExistence type="predicted"/>
<evidence type="ECO:0000313" key="3">
    <source>
        <dbReference type="Proteomes" id="UP001501803"/>
    </source>
</evidence>
<dbReference type="InterPro" id="IPR016181">
    <property type="entry name" value="Acyl_CoA_acyltransferase"/>
</dbReference>
<gene>
    <name evidence="2" type="ORF">GCM10022381_07750</name>
</gene>
<dbReference type="PANTHER" id="PTHR42791:SF1">
    <property type="entry name" value="N-ACETYLTRANSFERASE DOMAIN-CONTAINING PROTEIN"/>
    <property type="match status" value="1"/>
</dbReference>
<sequence length="202" mass="22063">MQKSDGFTPVRVATPRDLEAIVSTVSSAFLTDPLWAPMFPEAERRAAQMTALWRLLAGSALRYPWTVVTDQVESAAVWLPPGSTELTDEESAGFEEFLMDLVGEAGAAAIVRLTEQFDAVRPEEPHYYLSLLATHDAHRGRGLGMNLLRENLSRIDALGAAAHLESSNPANDARYASVGFERSGEFVAETGAVVTTMWRPAR</sequence>
<dbReference type="CDD" id="cd04301">
    <property type="entry name" value="NAT_SF"/>
    <property type="match status" value="1"/>
</dbReference>
<accession>A0ABP7K5L8</accession>
<dbReference type="EMBL" id="BAABCN010000002">
    <property type="protein sequence ID" value="GAA3866592.1"/>
    <property type="molecule type" value="Genomic_DNA"/>
</dbReference>
<reference evidence="3" key="1">
    <citation type="journal article" date="2019" name="Int. J. Syst. Evol. Microbiol.">
        <title>The Global Catalogue of Microorganisms (GCM) 10K type strain sequencing project: providing services to taxonomists for standard genome sequencing and annotation.</title>
        <authorList>
            <consortium name="The Broad Institute Genomics Platform"/>
            <consortium name="The Broad Institute Genome Sequencing Center for Infectious Disease"/>
            <person name="Wu L."/>
            <person name="Ma J."/>
        </authorList>
    </citation>
    <scope>NUCLEOTIDE SEQUENCE [LARGE SCALE GENOMIC DNA]</scope>
    <source>
        <strain evidence="3">JCM 17021</strain>
    </source>
</reference>
<feature type="domain" description="N-acetyltransferase" evidence="1">
    <location>
        <begin position="42"/>
        <end position="202"/>
    </location>
</feature>
<name>A0ABP7K5L8_9MICO</name>
<protein>
    <submittedName>
        <fullName evidence="2">GNAT family N-acetyltransferase</fullName>
    </submittedName>
</protein>
<dbReference type="SUPFAM" id="SSF55729">
    <property type="entry name" value="Acyl-CoA N-acyltransferases (Nat)"/>
    <property type="match status" value="1"/>
</dbReference>
<dbReference type="RefSeq" id="WP_345062460.1">
    <property type="nucleotide sequence ID" value="NZ_BAABCN010000002.1"/>
</dbReference>